<protein>
    <recommendedName>
        <fullName evidence="2">WD40 repeat domain-containing protein</fullName>
    </recommendedName>
</protein>
<proteinExistence type="predicted"/>
<dbReference type="EMBL" id="DSJL01000011">
    <property type="protein sequence ID" value="HEF66076.1"/>
    <property type="molecule type" value="Genomic_DNA"/>
</dbReference>
<dbReference type="AlphaFoldDB" id="A0A7C1K498"/>
<evidence type="ECO:0000313" key="1">
    <source>
        <dbReference type="EMBL" id="HEF66076.1"/>
    </source>
</evidence>
<dbReference type="SUPFAM" id="SSF63829">
    <property type="entry name" value="Calcium-dependent phosphotriesterase"/>
    <property type="match status" value="1"/>
</dbReference>
<organism evidence="1">
    <name type="scientific">Thermomicrobium roseum</name>
    <dbReference type="NCBI Taxonomy" id="500"/>
    <lineage>
        <taxon>Bacteria</taxon>
        <taxon>Pseudomonadati</taxon>
        <taxon>Thermomicrobiota</taxon>
        <taxon>Thermomicrobia</taxon>
        <taxon>Thermomicrobiales</taxon>
        <taxon>Thermomicrobiaceae</taxon>
        <taxon>Thermomicrobium</taxon>
    </lineage>
</organism>
<comment type="caution">
    <text evidence="1">The sequence shown here is derived from an EMBL/GenBank/DDBJ whole genome shotgun (WGS) entry which is preliminary data.</text>
</comment>
<sequence length="406" mass="44161">MSLVVDTVRQPRHLRLVTLGLSVLALLTSLIWLTNRSERWTLGSWTDHSATGKPIVLAQTNSTFIAIDPYTGTVVSQHPGGAALLAASANGQQVIAATDDELIVYRLPDWAVAYRLPLDNQLPNLYQLATYHPDLQRAKPRPVTLEVDPTGRYAAVGFVSMGEHPDPAFLDTPPWILWVTAVDLQHGTWLPWIHPLPGTDWVYIVPTPEKLFLAGSPIAATSQPLSLGTLLALDPTTGQVQSQLTLPGLSPVPLNTSEGGRHPRIAAVRFFGDQLLVATEQLEVFVVDPGTLQVTRQVAPLSPTILVRGAQVWLTTERLVALTQTSELIQADLVSGQIVARRSLPTDWTAELVTFLPDEHVALLLLSNGLPGCLVRVPFQGEIEQLLCGLDTNLYERRFAVTGGIG</sequence>
<accession>A0A7C1K498</accession>
<dbReference type="Gene3D" id="2.130.10.10">
    <property type="entry name" value="YVTN repeat-like/Quinoprotein amine dehydrogenase"/>
    <property type="match status" value="1"/>
</dbReference>
<gene>
    <name evidence="1" type="ORF">ENP47_10850</name>
</gene>
<name>A0A7C1K498_THERO</name>
<evidence type="ECO:0008006" key="2">
    <source>
        <dbReference type="Google" id="ProtNLM"/>
    </source>
</evidence>
<dbReference type="InterPro" id="IPR015943">
    <property type="entry name" value="WD40/YVTN_repeat-like_dom_sf"/>
</dbReference>
<reference evidence="1" key="1">
    <citation type="journal article" date="2020" name="mSystems">
        <title>Genome- and Community-Level Interaction Insights into Carbon Utilization and Element Cycling Functions of Hydrothermarchaeota in Hydrothermal Sediment.</title>
        <authorList>
            <person name="Zhou Z."/>
            <person name="Liu Y."/>
            <person name="Xu W."/>
            <person name="Pan J."/>
            <person name="Luo Z.H."/>
            <person name="Li M."/>
        </authorList>
    </citation>
    <scope>NUCLEOTIDE SEQUENCE [LARGE SCALE GENOMIC DNA]</scope>
    <source>
        <strain evidence="1">SpSt-222</strain>
    </source>
</reference>